<evidence type="ECO:0000256" key="10">
    <source>
        <dbReference type="ARBA" id="ARBA00023204"/>
    </source>
</evidence>
<dbReference type="AlphaFoldDB" id="A0A2N2E3B0"/>
<evidence type="ECO:0000256" key="6">
    <source>
        <dbReference type="ARBA" id="ARBA00022813"/>
    </source>
</evidence>
<dbReference type="PRINTS" id="PR00726">
    <property type="entry name" value="LEXASERPTASE"/>
</dbReference>
<keyword evidence="8" id="KW-0238">DNA-binding</keyword>
<organism evidence="14 15">
    <name type="scientific">Candidatus Falkowbacteria bacterium HGW-Falkowbacteria-2</name>
    <dbReference type="NCBI Taxonomy" id="2013769"/>
    <lineage>
        <taxon>Bacteria</taxon>
        <taxon>Candidatus Falkowiibacteriota</taxon>
    </lineage>
</organism>
<dbReference type="EMBL" id="PHAH01000004">
    <property type="protein sequence ID" value="PKM89207.1"/>
    <property type="molecule type" value="Genomic_DNA"/>
</dbReference>
<dbReference type="InterPro" id="IPR006200">
    <property type="entry name" value="LexA"/>
</dbReference>
<evidence type="ECO:0000259" key="13">
    <source>
        <dbReference type="Pfam" id="PF00717"/>
    </source>
</evidence>
<sequence length="188" mass="21639">MMEKYKQQIQGFYRRYRRMPDYSEIMTLVGFKSKNAVFKLINRLQAENFLDKDKKGKLIPRNIYGELKVLGQVEAGFPSPAEEELADTMSLDDFLIKNREATYMLKVSGESMKDAGIMPGDMVLVDRSLAPSDGNIVIAEVDKQWTVKYFRKKGNDIYLEPANKKFPIIRATEELRIAAVVKAVIRKY</sequence>
<dbReference type="Pfam" id="PF00717">
    <property type="entry name" value="Peptidase_S24"/>
    <property type="match status" value="1"/>
</dbReference>
<feature type="domain" description="Peptidase S24/S26A/S26B/S26C" evidence="13">
    <location>
        <begin position="69"/>
        <end position="181"/>
    </location>
</feature>
<keyword evidence="10" id="KW-0234">DNA repair</keyword>
<dbReference type="GO" id="GO:0006260">
    <property type="term" value="P:DNA replication"/>
    <property type="evidence" value="ECO:0007669"/>
    <property type="project" value="UniProtKB-KW"/>
</dbReference>
<dbReference type="PANTHER" id="PTHR33516">
    <property type="entry name" value="LEXA REPRESSOR"/>
    <property type="match status" value="1"/>
</dbReference>
<keyword evidence="6 12" id="KW-0068">Autocatalytic cleavage</keyword>
<dbReference type="InterPro" id="IPR006197">
    <property type="entry name" value="Peptidase_S24_LexA"/>
</dbReference>
<protein>
    <submittedName>
        <fullName evidence="14">Repressor LexA</fullName>
    </submittedName>
</protein>
<dbReference type="InterPro" id="IPR036388">
    <property type="entry name" value="WH-like_DNA-bd_sf"/>
</dbReference>
<comment type="similarity">
    <text evidence="1 12">Belongs to the peptidase S24 family.</text>
</comment>
<dbReference type="NCBIfam" id="NF007621">
    <property type="entry name" value="PRK10276.1"/>
    <property type="match status" value="1"/>
</dbReference>
<evidence type="ECO:0000256" key="3">
    <source>
        <dbReference type="ARBA" id="ARBA00022705"/>
    </source>
</evidence>
<keyword evidence="5 12" id="KW-0378">Hydrolase</keyword>
<dbReference type="SUPFAM" id="SSF51306">
    <property type="entry name" value="LexA/Signal peptidase"/>
    <property type="match status" value="1"/>
</dbReference>
<reference evidence="14 15" key="1">
    <citation type="journal article" date="2017" name="ISME J.">
        <title>Potential for microbial H2 and metal transformations associated with novel bacteria and archaea in deep terrestrial subsurface sediments.</title>
        <authorList>
            <person name="Hernsdorf A.W."/>
            <person name="Amano Y."/>
            <person name="Miyakawa K."/>
            <person name="Ise K."/>
            <person name="Suzuki Y."/>
            <person name="Anantharaman K."/>
            <person name="Probst A."/>
            <person name="Burstein D."/>
            <person name="Thomas B.C."/>
            <person name="Banfield J.F."/>
        </authorList>
    </citation>
    <scope>NUCLEOTIDE SEQUENCE [LARGE SCALE GENOMIC DNA]</scope>
    <source>
        <strain evidence="14">HGW-Falkowbacteria-2</strain>
    </source>
</reference>
<name>A0A2N2E3B0_9BACT</name>
<keyword evidence="9" id="KW-0804">Transcription</keyword>
<keyword evidence="11" id="KW-0742">SOS response</keyword>
<dbReference type="GO" id="GO:0004252">
    <property type="term" value="F:serine-type endopeptidase activity"/>
    <property type="evidence" value="ECO:0007669"/>
    <property type="project" value="InterPro"/>
</dbReference>
<gene>
    <name evidence="14" type="primary">lexA</name>
    <name evidence="14" type="ORF">CVU83_00550</name>
</gene>
<comment type="caution">
    <text evidence="14">The sequence shown here is derived from an EMBL/GenBank/DDBJ whole genome shotgun (WGS) entry which is preliminary data.</text>
</comment>
<dbReference type="InterPro" id="IPR015927">
    <property type="entry name" value="Peptidase_S24_S26A/B/C"/>
</dbReference>
<evidence type="ECO:0000256" key="4">
    <source>
        <dbReference type="ARBA" id="ARBA00022763"/>
    </source>
</evidence>
<keyword evidence="4" id="KW-0227">DNA damage</keyword>
<dbReference type="Proteomes" id="UP000233325">
    <property type="component" value="Unassembled WGS sequence"/>
</dbReference>
<evidence type="ECO:0000256" key="2">
    <source>
        <dbReference type="ARBA" id="ARBA00022491"/>
    </source>
</evidence>
<dbReference type="GO" id="GO:0003677">
    <property type="term" value="F:DNA binding"/>
    <property type="evidence" value="ECO:0007669"/>
    <property type="project" value="UniProtKB-KW"/>
</dbReference>
<keyword evidence="7" id="KW-0805">Transcription regulation</keyword>
<dbReference type="GO" id="GO:0045892">
    <property type="term" value="P:negative regulation of DNA-templated transcription"/>
    <property type="evidence" value="ECO:0007669"/>
    <property type="project" value="InterPro"/>
</dbReference>
<dbReference type="GO" id="GO:0009432">
    <property type="term" value="P:SOS response"/>
    <property type="evidence" value="ECO:0007669"/>
    <property type="project" value="UniProtKB-KW"/>
</dbReference>
<evidence type="ECO:0000313" key="15">
    <source>
        <dbReference type="Proteomes" id="UP000233325"/>
    </source>
</evidence>
<dbReference type="CDD" id="cd06529">
    <property type="entry name" value="S24_LexA-like"/>
    <property type="match status" value="1"/>
</dbReference>
<keyword evidence="3" id="KW-0235">DNA replication</keyword>
<dbReference type="InterPro" id="IPR050077">
    <property type="entry name" value="LexA_repressor"/>
</dbReference>
<dbReference type="Gene3D" id="2.10.109.10">
    <property type="entry name" value="Umud Fragment, subunit A"/>
    <property type="match status" value="1"/>
</dbReference>
<evidence type="ECO:0000256" key="11">
    <source>
        <dbReference type="ARBA" id="ARBA00023236"/>
    </source>
</evidence>
<dbReference type="InterPro" id="IPR039418">
    <property type="entry name" value="LexA-like"/>
</dbReference>
<evidence type="ECO:0000256" key="8">
    <source>
        <dbReference type="ARBA" id="ARBA00023125"/>
    </source>
</evidence>
<dbReference type="Gene3D" id="1.10.10.10">
    <property type="entry name" value="Winged helix-like DNA-binding domain superfamily/Winged helix DNA-binding domain"/>
    <property type="match status" value="1"/>
</dbReference>
<dbReference type="GO" id="GO:0006281">
    <property type="term" value="P:DNA repair"/>
    <property type="evidence" value="ECO:0007669"/>
    <property type="project" value="UniProtKB-KW"/>
</dbReference>
<evidence type="ECO:0000313" key="14">
    <source>
        <dbReference type="EMBL" id="PKM89207.1"/>
    </source>
</evidence>
<evidence type="ECO:0000256" key="7">
    <source>
        <dbReference type="ARBA" id="ARBA00023015"/>
    </source>
</evidence>
<evidence type="ECO:0000256" key="9">
    <source>
        <dbReference type="ARBA" id="ARBA00023163"/>
    </source>
</evidence>
<evidence type="ECO:0000256" key="1">
    <source>
        <dbReference type="ARBA" id="ARBA00007484"/>
    </source>
</evidence>
<accession>A0A2N2E3B0</accession>
<dbReference type="NCBIfam" id="TIGR00498">
    <property type="entry name" value="lexA"/>
    <property type="match status" value="1"/>
</dbReference>
<dbReference type="PANTHER" id="PTHR33516:SF2">
    <property type="entry name" value="LEXA REPRESSOR-RELATED"/>
    <property type="match status" value="1"/>
</dbReference>
<evidence type="ECO:0000256" key="12">
    <source>
        <dbReference type="RuleBase" id="RU003991"/>
    </source>
</evidence>
<evidence type="ECO:0000256" key="5">
    <source>
        <dbReference type="ARBA" id="ARBA00022801"/>
    </source>
</evidence>
<proteinExistence type="inferred from homology"/>
<keyword evidence="2" id="KW-0678">Repressor</keyword>
<dbReference type="InterPro" id="IPR036286">
    <property type="entry name" value="LexA/Signal_pep-like_sf"/>
</dbReference>